<comment type="caution">
    <text evidence="10">The sequence shown here is derived from an EMBL/GenBank/DDBJ whole genome shotgun (WGS) entry which is preliminary data.</text>
</comment>
<keyword evidence="4 8" id="KW-0479">Metal-binding</keyword>
<evidence type="ECO:0000256" key="1">
    <source>
        <dbReference type="ARBA" id="ARBA00004141"/>
    </source>
</evidence>
<dbReference type="CDD" id="cd03499">
    <property type="entry name" value="SQR_TypeC_SdhC"/>
    <property type="match status" value="1"/>
</dbReference>
<evidence type="ECO:0000256" key="8">
    <source>
        <dbReference type="PIRSR" id="PIRSR000178-1"/>
    </source>
</evidence>
<evidence type="ECO:0000256" key="5">
    <source>
        <dbReference type="ARBA" id="ARBA00022989"/>
    </source>
</evidence>
<evidence type="ECO:0000256" key="3">
    <source>
        <dbReference type="ARBA" id="ARBA00022692"/>
    </source>
</evidence>
<comment type="cofactor">
    <cofactor evidence="8">
        <name>heme</name>
        <dbReference type="ChEBI" id="CHEBI:30413"/>
    </cofactor>
    <text evidence="8">The heme is bound between the two transmembrane subunits.</text>
</comment>
<comment type="subcellular location">
    <subcellularLocation>
        <location evidence="1">Membrane</location>
        <topology evidence="1">Multi-pass membrane protein</topology>
    </subcellularLocation>
</comment>
<feature type="transmembrane region" description="Helical" evidence="9">
    <location>
        <begin position="118"/>
        <end position="140"/>
    </location>
</feature>
<protein>
    <submittedName>
        <fullName evidence="10">Succinate dehydrogenase, cytochrome b556 subunit</fullName>
    </submittedName>
</protein>
<gene>
    <name evidence="10" type="ORF">MHYMCMPASI_00577</name>
</gene>
<feature type="transmembrane region" description="Helical" evidence="9">
    <location>
        <begin position="80"/>
        <end position="98"/>
    </location>
</feature>
<dbReference type="Pfam" id="PF01127">
    <property type="entry name" value="Sdh_cyt"/>
    <property type="match status" value="1"/>
</dbReference>
<keyword evidence="7 9" id="KW-0472">Membrane</keyword>
<organism evidence="10 11">
    <name type="scientific">Hyalomma marginatum</name>
    <dbReference type="NCBI Taxonomy" id="34627"/>
    <lineage>
        <taxon>Eukaryota</taxon>
        <taxon>Metazoa</taxon>
        <taxon>Ecdysozoa</taxon>
        <taxon>Arthropoda</taxon>
        <taxon>Chelicerata</taxon>
        <taxon>Arachnida</taxon>
        <taxon>Acari</taxon>
        <taxon>Parasitiformes</taxon>
        <taxon>Ixodida</taxon>
        <taxon>Ixodoidea</taxon>
        <taxon>Ixodidae</taxon>
        <taxon>Hyalomminae</taxon>
        <taxon>Hyalomma</taxon>
    </lineage>
</organism>
<evidence type="ECO:0000256" key="7">
    <source>
        <dbReference type="ARBA" id="ARBA00023136"/>
    </source>
</evidence>
<feature type="binding site" description="axial binding residue" evidence="8">
    <location>
        <position position="96"/>
    </location>
    <ligand>
        <name>heme</name>
        <dbReference type="ChEBI" id="CHEBI:30413"/>
        <note>ligand shared with second transmembrane subunit</note>
    </ligand>
    <ligandPart>
        <name>Fe</name>
        <dbReference type="ChEBI" id="CHEBI:18248"/>
    </ligandPart>
</feature>
<proteinExistence type="predicted"/>
<dbReference type="GO" id="GO:0009055">
    <property type="term" value="F:electron transfer activity"/>
    <property type="evidence" value="ECO:0007669"/>
    <property type="project" value="InterPro"/>
</dbReference>
<evidence type="ECO:0000313" key="10">
    <source>
        <dbReference type="EMBL" id="CAG7592551.1"/>
    </source>
</evidence>
<evidence type="ECO:0000256" key="4">
    <source>
        <dbReference type="ARBA" id="ARBA00022723"/>
    </source>
</evidence>
<dbReference type="InterPro" id="IPR014314">
    <property type="entry name" value="Succ_DH_cytb556"/>
</dbReference>
<evidence type="ECO:0000313" key="11">
    <source>
        <dbReference type="Proteomes" id="UP000837675"/>
    </source>
</evidence>
<evidence type="ECO:0000256" key="6">
    <source>
        <dbReference type="ARBA" id="ARBA00023004"/>
    </source>
</evidence>
<evidence type="ECO:0000256" key="2">
    <source>
        <dbReference type="ARBA" id="ARBA00022617"/>
    </source>
</evidence>
<dbReference type="AlphaFoldDB" id="A0A8S4BW83"/>
<dbReference type="NCBIfam" id="TIGR02970">
    <property type="entry name" value="succ_dehyd_cytB"/>
    <property type="match status" value="1"/>
</dbReference>
<sequence length="141" mass="16338">MSNKKPLSPHLAVYRMQITSALSILHRVSGLFLFIGFLILLWWLIYCIHNYGYSAAEILCITSFIVEIREDMIFSIFKHTFGKSVLIIWSYSLFYHMLAGVRHLIWDAGLGFKMKQVYLSGWSVVITSLIMWALVWVSLLS</sequence>
<dbReference type="SUPFAM" id="SSF81343">
    <property type="entry name" value="Fumarate reductase respiratory complex transmembrane subunits"/>
    <property type="match status" value="1"/>
</dbReference>
<dbReference type="PANTHER" id="PTHR10978">
    <property type="entry name" value="SUCCINATE DEHYDROGENASE CYTOCHROME B560 SUBUNIT"/>
    <property type="match status" value="1"/>
</dbReference>
<keyword evidence="5 9" id="KW-1133">Transmembrane helix</keyword>
<name>A0A8S4BW83_9ACAR</name>
<dbReference type="InterPro" id="IPR034804">
    <property type="entry name" value="SQR/QFR_C/D"/>
</dbReference>
<dbReference type="InterPro" id="IPR000701">
    <property type="entry name" value="SuccDH_FuR_B_TM-su"/>
</dbReference>
<dbReference type="Proteomes" id="UP000837675">
    <property type="component" value="Unassembled WGS sequence"/>
</dbReference>
<evidence type="ECO:0000256" key="9">
    <source>
        <dbReference type="SAM" id="Phobius"/>
    </source>
</evidence>
<dbReference type="InterPro" id="IPR018495">
    <property type="entry name" value="Succ_DH_cyt_bsu_CS"/>
</dbReference>
<dbReference type="GO" id="GO:0006099">
    <property type="term" value="P:tricarboxylic acid cycle"/>
    <property type="evidence" value="ECO:0007669"/>
    <property type="project" value="InterPro"/>
</dbReference>
<feature type="transmembrane region" description="Helical" evidence="9">
    <location>
        <begin position="21"/>
        <end position="45"/>
    </location>
</feature>
<dbReference type="PROSITE" id="PS01001">
    <property type="entry name" value="SDH_CYT_2"/>
    <property type="match status" value="1"/>
</dbReference>
<dbReference type="PANTHER" id="PTHR10978:SF5">
    <property type="entry name" value="SUCCINATE DEHYDROGENASE CYTOCHROME B560 SUBUNIT, MITOCHONDRIAL"/>
    <property type="match status" value="1"/>
</dbReference>
<keyword evidence="11" id="KW-1185">Reference proteome</keyword>
<accession>A0A8S4BW83</accession>
<dbReference type="PIRSF" id="PIRSF000178">
    <property type="entry name" value="SDH_cyt_b560"/>
    <property type="match status" value="1"/>
</dbReference>
<reference evidence="10" key="1">
    <citation type="submission" date="2021-06" db="EMBL/GenBank/DDBJ databases">
        <authorList>
            <person name="Nardi T."/>
            <person name="Nardi T."/>
        </authorList>
    </citation>
    <scope>NUCLEOTIDE SEQUENCE</scope>
</reference>
<dbReference type="GO" id="GO:0046872">
    <property type="term" value="F:metal ion binding"/>
    <property type="evidence" value="ECO:0007669"/>
    <property type="project" value="UniProtKB-KW"/>
</dbReference>
<keyword evidence="2 8" id="KW-0349">Heme</keyword>
<dbReference type="EMBL" id="CAJVAF010000281">
    <property type="protein sequence ID" value="CAG7592551.1"/>
    <property type="molecule type" value="Genomic_DNA"/>
</dbReference>
<keyword evidence="6 8" id="KW-0408">Iron</keyword>
<dbReference type="GO" id="GO:0016020">
    <property type="term" value="C:membrane"/>
    <property type="evidence" value="ECO:0007669"/>
    <property type="project" value="UniProtKB-SubCell"/>
</dbReference>
<dbReference type="Gene3D" id="1.20.1300.10">
    <property type="entry name" value="Fumarate reductase/succinate dehydrogenase, transmembrane subunit"/>
    <property type="match status" value="1"/>
</dbReference>
<keyword evidence="3 9" id="KW-0812">Transmembrane</keyword>